<dbReference type="PROSITE" id="PS51186">
    <property type="entry name" value="GNAT"/>
    <property type="match status" value="1"/>
</dbReference>
<dbReference type="Gene3D" id="3.40.630.30">
    <property type="match status" value="1"/>
</dbReference>
<dbReference type="Pfam" id="PF00583">
    <property type="entry name" value="Acetyltransf_1"/>
    <property type="match status" value="1"/>
</dbReference>
<proteinExistence type="predicted"/>
<evidence type="ECO:0000256" key="2">
    <source>
        <dbReference type="ARBA" id="ARBA00023315"/>
    </source>
</evidence>
<evidence type="ECO:0000259" key="3">
    <source>
        <dbReference type="PROSITE" id="PS51186"/>
    </source>
</evidence>
<gene>
    <name evidence="4" type="ORF">SAMN04487955_104256</name>
</gene>
<accession>A0A1I7HH71</accession>
<feature type="domain" description="N-acetyltransferase" evidence="3">
    <location>
        <begin position="5"/>
        <end position="149"/>
    </location>
</feature>
<dbReference type="InterPro" id="IPR016181">
    <property type="entry name" value="Acyl_CoA_acyltransferase"/>
</dbReference>
<evidence type="ECO:0000313" key="4">
    <source>
        <dbReference type="EMBL" id="SFU60011.1"/>
    </source>
</evidence>
<evidence type="ECO:0000313" key="5">
    <source>
        <dbReference type="Proteomes" id="UP000198693"/>
    </source>
</evidence>
<dbReference type="PANTHER" id="PTHR43420">
    <property type="entry name" value="ACETYLTRANSFERASE"/>
    <property type="match status" value="1"/>
</dbReference>
<dbReference type="SUPFAM" id="SSF55729">
    <property type="entry name" value="Acyl-CoA N-acyltransferases (Nat)"/>
    <property type="match status" value="1"/>
</dbReference>
<dbReference type="CDD" id="cd04301">
    <property type="entry name" value="NAT_SF"/>
    <property type="match status" value="1"/>
</dbReference>
<dbReference type="RefSeq" id="WP_175507826.1">
    <property type="nucleotide sequence ID" value="NZ_FPBP01000004.1"/>
</dbReference>
<sequence length="149" mass="16245">MLDASAIDCLGLDRLEALVVLEPTRSRIVLTRELTEADKCVLGIGSSDGLIGYAAVARLPFEAELQAIRVAESHRRQGVARCLLEAVVAQARGWECERLLLEVRAGNAAALTLYRRLGFVQDGRRRRYYPPQGAGAAREDAVLMSLPLG</sequence>
<evidence type="ECO:0000256" key="1">
    <source>
        <dbReference type="ARBA" id="ARBA00022679"/>
    </source>
</evidence>
<dbReference type="GO" id="GO:0016747">
    <property type="term" value="F:acyltransferase activity, transferring groups other than amino-acyl groups"/>
    <property type="evidence" value="ECO:0007669"/>
    <property type="project" value="InterPro"/>
</dbReference>
<keyword evidence="1 4" id="KW-0808">Transferase</keyword>
<keyword evidence="5" id="KW-1185">Reference proteome</keyword>
<dbReference type="EMBL" id="FPBP01000004">
    <property type="protein sequence ID" value="SFU60011.1"/>
    <property type="molecule type" value="Genomic_DNA"/>
</dbReference>
<dbReference type="AlphaFoldDB" id="A0A1I7HH71"/>
<name>A0A1I7HH71_9GAMM</name>
<dbReference type="InterPro" id="IPR050680">
    <property type="entry name" value="YpeA/RimI_acetyltransf"/>
</dbReference>
<keyword evidence="2" id="KW-0012">Acyltransferase</keyword>
<dbReference type="Proteomes" id="UP000198693">
    <property type="component" value="Unassembled WGS sequence"/>
</dbReference>
<dbReference type="STRING" id="463301.SAMN04487955_104256"/>
<reference evidence="5" key="1">
    <citation type="submission" date="2016-10" db="EMBL/GenBank/DDBJ databases">
        <authorList>
            <person name="Varghese N."/>
            <person name="Submissions S."/>
        </authorList>
    </citation>
    <scope>NUCLEOTIDE SEQUENCE [LARGE SCALE GENOMIC DNA]</scope>
    <source>
        <strain evidence="5">CGMCC 1.6981</strain>
    </source>
</reference>
<organism evidence="4 5">
    <name type="scientific">Halomonas korlensis</name>
    <dbReference type="NCBI Taxonomy" id="463301"/>
    <lineage>
        <taxon>Bacteria</taxon>
        <taxon>Pseudomonadati</taxon>
        <taxon>Pseudomonadota</taxon>
        <taxon>Gammaproteobacteria</taxon>
        <taxon>Oceanospirillales</taxon>
        <taxon>Halomonadaceae</taxon>
        <taxon>Halomonas</taxon>
    </lineage>
</organism>
<dbReference type="InterPro" id="IPR000182">
    <property type="entry name" value="GNAT_dom"/>
</dbReference>
<dbReference type="PANTHER" id="PTHR43420:SF12">
    <property type="entry name" value="N-ACETYLTRANSFERASE DOMAIN-CONTAINING PROTEIN"/>
    <property type="match status" value="1"/>
</dbReference>
<protein>
    <submittedName>
        <fullName evidence="4">Ribosomal-protein-alanine N-acetyltransferase</fullName>
    </submittedName>
</protein>